<dbReference type="AlphaFoldDB" id="A0A3P8MEL1"/>
<dbReference type="InterPro" id="IPR043519">
    <property type="entry name" value="NT_sf"/>
</dbReference>
<proteinExistence type="predicted"/>
<dbReference type="OrthoDB" id="3526885at2"/>
<evidence type="ECO:0000313" key="1">
    <source>
        <dbReference type="EMBL" id="VDR40393.1"/>
    </source>
</evidence>
<protein>
    <recommendedName>
        <fullName evidence="3">Nucleotidyltransferase domain-containing protein</fullName>
    </recommendedName>
</protein>
<dbReference type="SUPFAM" id="SSF81301">
    <property type="entry name" value="Nucleotidyltransferase"/>
    <property type="match status" value="1"/>
</dbReference>
<name>A0A3P8MEL1_TSUPA</name>
<organism evidence="1 2">
    <name type="scientific">Tsukamurella paurometabola</name>
    <name type="common">Corynebacterium paurometabolum</name>
    <dbReference type="NCBI Taxonomy" id="2061"/>
    <lineage>
        <taxon>Bacteria</taxon>
        <taxon>Bacillati</taxon>
        <taxon>Actinomycetota</taxon>
        <taxon>Actinomycetes</taxon>
        <taxon>Mycobacteriales</taxon>
        <taxon>Tsukamurellaceae</taxon>
        <taxon>Tsukamurella</taxon>
    </lineage>
</organism>
<sequence length="141" mass="15450">MTDPDQIIEAIREAVIELDGLVVGYIFGSFAARYHGVDGPPPSDIDVLLIGTVERRAASTMCTDLSRRLGHEVNGYRITVAAWEAESPDALVRDVRTHPLILLLTDFEMAYRDSDARKVVEESRASDVLSTWRPGPPGAAT</sequence>
<dbReference type="Proteomes" id="UP000271626">
    <property type="component" value="Chromosome"/>
</dbReference>
<dbReference type="EMBL" id="LR131273">
    <property type="protein sequence ID" value="VDR40393.1"/>
    <property type="molecule type" value="Genomic_DNA"/>
</dbReference>
<accession>A0A3P8MEL1</accession>
<dbReference type="RefSeq" id="WP_126197384.1">
    <property type="nucleotide sequence ID" value="NZ_CP085954.1"/>
</dbReference>
<reference evidence="1 2" key="1">
    <citation type="submission" date="2018-12" db="EMBL/GenBank/DDBJ databases">
        <authorList>
            <consortium name="Pathogen Informatics"/>
        </authorList>
    </citation>
    <scope>NUCLEOTIDE SEQUENCE [LARGE SCALE GENOMIC DNA]</scope>
    <source>
        <strain evidence="1 2">NCTC10741</strain>
    </source>
</reference>
<gene>
    <name evidence="1" type="ORF">NCTC10741_03551</name>
</gene>
<evidence type="ECO:0008006" key="3">
    <source>
        <dbReference type="Google" id="ProtNLM"/>
    </source>
</evidence>
<evidence type="ECO:0000313" key="2">
    <source>
        <dbReference type="Proteomes" id="UP000271626"/>
    </source>
</evidence>